<sequence>MSDWPGAGSASGSCLPSRPQEQPQGSSLREPASRSSGDAGTFRVAFTPEPGEDRWKNFWQVRRSTVSGREDASPRVSSLAF</sequence>
<feature type="compositionally biased region" description="Polar residues" evidence="1">
    <location>
        <begin position="10"/>
        <end position="38"/>
    </location>
</feature>
<evidence type="ECO:0000256" key="1">
    <source>
        <dbReference type="SAM" id="MobiDB-lite"/>
    </source>
</evidence>
<gene>
    <name evidence="2" type="ORF">MRATA1EN1_LOCUS13769</name>
</gene>
<feature type="region of interest" description="Disordered" evidence="1">
    <location>
        <begin position="1"/>
        <end position="50"/>
    </location>
</feature>
<reference evidence="2" key="1">
    <citation type="submission" date="2023-04" db="EMBL/GenBank/DDBJ databases">
        <authorList>
            <consortium name="ELIXIR-Norway"/>
        </authorList>
    </citation>
    <scope>NUCLEOTIDE SEQUENCE [LARGE SCALE GENOMIC DNA]</scope>
</reference>
<organism evidence="2 3">
    <name type="scientific">Rangifer tarandus platyrhynchus</name>
    <name type="common">Svalbard reindeer</name>
    <dbReference type="NCBI Taxonomy" id="3082113"/>
    <lineage>
        <taxon>Eukaryota</taxon>
        <taxon>Metazoa</taxon>
        <taxon>Chordata</taxon>
        <taxon>Craniata</taxon>
        <taxon>Vertebrata</taxon>
        <taxon>Euteleostomi</taxon>
        <taxon>Mammalia</taxon>
        <taxon>Eutheria</taxon>
        <taxon>Laurasiatheria</taxon>
        <taxon>Artiodactyla</taxon>
        <taxon>Ruminantia</taxon>
        <taxon>Pecora</taxon>
        <taxon>Cervidae</taxon>
        <taxon>Odocoileinae</taxon>
        <taxon>Rangifer</taxon>
    </lineage>
</organism>
<evidence type="ECO:0000313" key="3">
    <source>
        <dbReference type="Proteomes" id="UP001176941"/>
    </source>
</evidence>
<keyword evidence="3" id="KW-1185">Reference proteome</keyword>
<protein>
    <submittedName>
        <fullName evidence="2">Uncharacterized protein</fullName>
    </submittedName>
</protein>
<dbReference type="EMBL" id="OX459959">
    <property type="protein sequence ID" value="CAI9164807.1"/>
    <property type="molecule type" value="Genomic_DNA"/>
</dbReference>
<proteinExistence type="predicted"/>
<accession>A0ABN8YT87</accession>
<name>A0ABN8YT87_RANTA</name>
<dbReference type="Proteomes" id="UP001176941">
    <property type="component" value="Chromosome 23"/>
</dbReference>
<evidence type="ECO:0000313" key="2">
    <source>
        <dbReference type="EMBL" id="CAI9164807.1"/>
    </source>
</evidence>